<keyword evidence="4" id="KW-0804">Transcription</keyword>
<evidence type="ECO:0000256" key="6">
    <source>
        <dbReference type="PROSITE-ProRule" id="PRU00169"/>
    </source>
</evidence>
<gene>
    <name evidence="9" type="ORF">DWY69_09095</name>
</gene>
<dbReference type="PANTHER" id="PTHR43280:SF2">
    <property type="entry name" value="HTH-TYPE TRANSCRIPTIONAL REGULATOR EXSA"/>
    <property type="match status" value="1"/>
</dbReference>
<dbReference type="SUPFAM" id="SSF52172">
    <property type="entry name" value="CheY-like"/>
    <property type="match status" value="1"/>
</dbReference>
<accession>A0A3E3IZH4</accession>
<evidence type="ECO:0000259" key="8">
    <source>
        <dbReference type="PROSITE" id="PS50110"/>
    </source>
</evidence>
<dbReference type="InterPro" id="IPR011006">
    <property type="entry name" value="CheY-like_superfamily"/>
</dbReference>
<dbReference type="InterPro" id="IPR001789">
    <property type="entry name" value="Sig_transdc_resp-reg_receiver"/>
</dbReference>
<dbReference type="AlphaFoldDB" id="A0A3E3IZH4"/>
<evidence type="ECO:0000256" key="2">
    <source>
        <dbReference type="ARBA" id="ARBA00023015"/>
    </source>
</evidence>
<evidence type="ECO:0000256" key="1">
    <source>
        <dbReference type="ARBA" id="ARBA00018672"/>
    </source>
</evidence>
<sequence>MIRIIIIDDEILARIGIQTFLENKQNIAVQGTFSSSLDALVYLREQGPVDIVITDIEMPDMDGLILIKAVREENLSTGIIIVSCHDNFSYAREALELGADSYILKQEVTEEKLYSIIEKINAEKIIPRLAEKSGEVKTKWANEKGTQCFSYAVGVLSIHSAESMEASLLSGNVDRTMLIHLLENIVEKEGMGTFFSPYNKEMFILFQFPKQMEEAEKMELLRKNCSDLRQNVRLFINERLMIGCSRFFEELKEIRAYYQEGLELLSLDFYERESCFFMADRQQTERKISLALNVDSFLEPGWLEEFSRELNLFFDFYGSRQTDVESVKSDLFHQMNQFIYALAQKYSLAGQMILEFAVRMEGIMNAAGRSLLEHRLKADMAELSEELLKRLADDTMETVLQYIEAHICEQVPLTEAAAQSFMSVPHFCKKFKEYTGETYVKYINNRRVEKIKEYLDCGSCSLNEIAAEMNFQNMNYMIRLFKNVTGMTIREYKRTVIRNNKKPSK</sequence>
<evidence type="ECO:0000313" key="9">
    <source>
        <dbReference type="EMBL" id="RGE72490.1"/>
    </source>
</evidence>
<dbReference type="CDD" id="cd17536">
    <property type="entry name" value="REC_YesN-like"/>
    <property type="match status" value="1"/>
</dbReference>
<feature type="modified residue" description="4-aspartylphosphate" evidence="6">
    <location>
        <position position="55"/>
    </location>
</feature>
<dbReference type="InterPro" id="IPR018060">
    <property type="entry name" value="HTH_AraC"/>
</dbReference>
<dbReference type="Gene3D" id="1.10.10.60">
    <property type="entry name" value="Homeodomain-like"/>
    <property type="match status" value="2"/>
</dbReference>
<feature type="domain" description="Response regulatory" evidence="8">
    <location>
        <begin position="3"/>
        <end position="120"/>
    </location>
</feature>
<dbReference type="Proteomes" id="UP000261166">
    <property type="component" value="Unassembled WGS sequence"/>
</dbReference>
<dbReference type="PROSITE" id="PS50110">
    <property type="entry name" value="RESPONSE_REGULATORY"/>
    <property type="match status" value="1"/>
</dbReference>
<evidence type="ECO:0000256" key="4">
    <source>
        <dbReference type="ARBA" id="ARBA00023163"/>
    </source>
</evidence>
<feature type="domain" description="HTH araC/xylS-type" evidence="7">
    <location>
        <begin position="397"/>
        <end position="495"/>
    </location>
</feature>
<dbReference type="Pfam" id="PF00072">
    <property type="entry name" value="Response_reg"/>
    <property type="match status" value="1"/>
</dbReference>
<protein>
    <recommendedName>
        <fullName evidence="1">Stage 0 sporulation protein A homolog</fullName>
    </recommendedName>
</protein>
<organism evidence="9 10">
    <name type="scientific">Eisenbergiella massiliensis</name>
    <dbReference type="NCBI Taxonomy" id="1720294"/>
    <lineage>
        <taxon>Bacteria</taxon>
        <taxon>Bacillati</taxon>
        <taxon>Bacillota</taxon>
        <taxon>Clostridia</taxon>
        <taxon>Lachnospirales</taxon>
        <taxon>Lachnospiraceae</taxon>
        <taxon>Eisenbergiella</taxon>
    </lineage>
</organism>
<keyword evidence="6" id="KW-0597">Phosphoprotein</keyword>
<evidence type="ECO:0000313" key="10">
    <source>
        <dbReference type="Proteomes" id="UP000261166"/>
    </source>
</evidence>
<proteinExistence type="predicted"/>
<dbReference type="RefSeq" id="WP_025487610.1">
    <property type="nucleotide sequence ID" value="NZ_JBKXRP010000013.1"/>
</dbReference>
<evidence type="ECO:0000259" key="7">
    <source>
        <dbReference type="PROSITE" id="PS01124"/>
    </source>
</evidence>
<dbReference type="SMART" id="SM00448">
    <property type="entry name" value="REC"/>
    <property type="match status" value="1"/>
</dbReference>
<keyword evidence="3 9" id="KW-0238">DNA-binding</keyword>
<dbReference type="GO" id="GO:0000160">
    <property type="term" value="P:phosphorelay signal transduction system"/>
    <property type="evidence" value="ECO:0007669"/>
    <property type="project" value="InterPro"/>
</dbReference>
<keyword evidence="2" id="KW-0805">Transcription regulation</keyword>
<dbReference type="Gene3D" id="3.40.50.2300">
    <property type="match status" value="1"/>
</dbReference>
<dbReference type="PROSITE" id="PS01124">
    <property type="entry name" value="HTH_ARAC_FAMILY_2"/>
    <property type="match status" value="1"/>
</dbReference>
<evidence type="ECO:0000256" key="3">
    <source>
        <dbReference type="ARBA" id="ARBA00023125"/>
    </source>
</evidence>
<dbReference type="OrthoDB" id="342399at2"/>
<dbReference type="GO" id="GO:0003700">
    <property type="term" value="F:DNA-binding transcription factor activity"/>
    <property type="evidence" value="ECO:0007669"/>
    <property type="project" value="InterPro"/>
</dbReference>
<name>A0A3E3IZH4_9FIRM</name>
<dbReference type="GO" id="GO:0043565">
    <property type="term" value="F:sequence-specific DNA binding"/>
    <property type="evidence" value="ECO:0007669"/>
    <property type="project" value="InterPro"/>
</dbReference>
<dbReference type="SMART" id="SM00342">
    <property type="entry name" value="HTH_ARAC"/>
    <property type="match status" value="1"/>
</dbReference>
<dbReference type="InterPro" id="IPR009057">
    <property type="entry name" value="Homeodomain-like_sf"/>
</dbReference>
<evidence type="ECO:0000256" key="5">
    <source>
        <dbReference type="ARBA" id="ARBA00024867"/>
    </source>
</evidence>
<comment type="function">
    <text evidence="5">May play the central regulatory role in sporulation. It may be an element of the effector pathway responsible for the activation of sporulation genes in response to nutritional stress. Spo0A may act in concert with spo0H (a sigma factor) to control the expression of some genes that are critical to the sporulation process.</text>
</comment>
<dbReference type="PANTHER" id="PTHR43280">
    <property type="entry name" value="ARAC-FAMILY TRANSCRIPTIONAL REGULATOR"/>
    <property type="match status" value="1"/>
</dbReference>
<dbReference type="EMBL" id="QVLU01000006">
    <property type="protein sequence ID" value="RGE72490.1"/>
    <property type="molecule type" value="Genomic_DNA"/>
</dbReference>
<reference evidence="9 10" key="1">
    <citation type="submission" date="2018-08" db="EMBL/GenBank/DDBJ databases">
        <title>A genome reference for cultivated species of the human gut microbiota.</title>
        <authorList>
            <person name="Zou Y."/>
            <person name="Xue W."/>
            <person name="Luo G."/>
        </authorList>
    </citation>
    <scope>NUCLEOTIDE SEQUENCE [LARGE SCALE GENOMIC DNA]</scope>
    <source>
        <strain evidence="9 10">AF26-4BH</strain>
    </source>
</reference>
<dbReference type="Pfam" id="PF12833">
    <property type="entry name" value="HTH_18"/>
    <property type="match status" value="1"/>
</dbReference>
<comment type="caution">
    <text evidence="9">The sequence shown here is derived from an EMBL/GenBank/DDBJ whole genome shotgun (WGS) entry which is preliminary data.</text>
</comment>
<dbReference type="SUPFAM" id="SSF46689">
    <property type="entry name" value="Homeodomain-like"/>
    <property type="match status" value="2"/>
</dbReference>